<dbReference type="KEGG" id="izh:FEM41_17610"/>
<evidence type="ECO:0000313" key="3">
    <source>
        <dbReference type="Proteomes" id="UP000302163"/>
    </source>
</evidence>
<evidence type="ECO:0008006" key="4">
    <source>
        <dbReference type="Google" id="ProtNLM"/>
    </source>
</evidence>
<dbReference type="InterPro" id="IPR011990">
    <property type="entry name" value="TPR-like_helical_dom_sf"/>
</dbReference>
<name>A0A4P8YNL5_9ENTR</name>
<keyword evidence="3" id="KW-1185">Reference proteome</keyword>
<gene>
    <name evidence="2" type="ORF">FEM41_17610</name>
</gene>
<dbReference type="Proteomes" id="UP000302163">
    <property type="component" value="Chromosome"/>
</dbReference>
<accession>A0A4P8YNL5</accession>
<dbReference type="Gene3D" id="1.25.40.10">
    <property type="entry name" value="Tetratricopeptide repeat domain"/>
    <property type="match status" value="1"/>
</dbReference>
<feature type="compositionally biased region" description="Basic and acidic residues" evidence="1">
    <location>
        <begin position="521"/>
        <end position="542"/>
    </location>
</feature>
<reference evidence="2 3" key="1">
    <citation type="submission" date="2019-05" db="EMBL/GenBank/DDBJ databases">
        <title>Complete genome sequence of Izhakiella calystegiae KSNA2, an endophyte isolated from beach morning glory (Calystegia soldanella).</title>
        <authorList>
            <person name="Jiang L."/>
            <person name="Jeong J.C."/>
            <person name="Kim C.Y."/>
            <person name="Kim D.H."/>
            <person name="Kim S.W."/>
            <person name="Lee j."/>
        </authorList>
    </citation>
    <scope>NUCLEOTIDE SEQUENCE [LARGE SCALE GENOMIC DNA]</scope>
    <source>
        <strain evidence="2 3">KSNA2</strain>
    </source>
</reference>
<feature type="region of interest" description="Disordered" evidence="1">
    <location>
        <begin position="492"/>
        <end position="542"/>
    </location>
</feature>
<dbReference type="OrthoDB" id="6637938at2"/>
<protein>
    <recommendedName>
        <fullName evidence="4">MalT-like TPR region domain-containing protein</fullName>
    </recommendedName>
</protein>
<dbReference type="EMBL" id="CP040428">
    <property type="protein sequence ID" value="QCT21334.1"/>
    <property type="molecule type" value="Genomic_DNA"/>
</dbReference>
<dbReference type="AlphaFoldDB" id="A0A4P8YNL5"/>
<evidence type="ECO:0000256" key="1">
    <source>
        <dbReference type="SAM" id="MobiDB-lite"/>
    </source>
</evidence>
<dbReference type="RefSeq" id="WP_138097490.1">
    <property type="nucleotide sequence ID" value="NZ_CP040428.1"/>
</dbReference>
<proteinExistence type="predicted"/>
<evidence type="ECO:0000313" key="2">
    <source>
        <dbReference type="EMBL" id="QCT21334.1"/>
    </source>
</evidence>
<sequence>MMQSHARNPTEQLMAQLELLWLEASEDPQARLFIWRVKANAESLVQAFIALQQQPPGDYSAPDLFIGLMAPFDTGYGYSHELADEFIERYEASEGEQGWDFEPLLPCYSAAQWQALLGNFAKEHQDRLRYVVTVLTPESVSDDAALMRWLTQSVEQIAPDVRMMLIDTLEQPTWQALQQAFPRRVRLLTPDIDGMKLMQQTASQLSDSDSDRLRCRQFMADAMLLLERGTPQQVEARAGLALAIAHQKGWSEQQVVMHNMIGGAWLKGNAPHKAVEAYHQARHTAQFVGAQPLRAALQMQSAFGEGGAWFSAGEYRRAAEAYRAAAVLAQRAENRVLEIEGWRMAGRCLVLGGDGIAAMSDYARAIDAARPLSAGERAQTTLPLALSDLLHLQDSRRAQALERCAESYQQRKNRFIADAENTVARHAATPAVVRQVECRLQQSLELSFLRARTQREQLIVDGCPAFRQIVAIGRQYLHPHWNGLPDIAHPFDAPPGQWQQMPQSMAQPDDAAGEFIQQTDSRTRHEKGGDNRGDRTTGDRLC</sequence>
<organism evidence="2 3">
    <name type="scientific">Jejubacter calystegiae</name>
    <dbReference type="NCBI Taxonomy" id="2579935"/>
    <lineage>
        <taxon>Bacteria</taxon>
        <taxon>Pseudomonadati</taxon>
        <taxon>Pseudomonadota</taxon>
        <taxon>Gammaproteobacteria</taxon>
        <taxon>Enterobacterales</taxon>
        <taxon>Enterobacteriaceae</taxon>
        <taxon>Jejubacter</taxon>
    </lineage>
</organism>
<feature type="compositionally biased region" description="Polar residues" evidence="1">
    <location>
        <begin position="497"/>
        <end position="506"/>
    </location>
</feature>
<dbReference type="SUPFAM" id="SSF48452">
    <property type="entry name" value="TPR-like"/>
    <property type="match status" value="1"/>
</dbReference>